<dbReference type="Pfam" id="PF00294">
    <property type="entry name" value="PfkB"/>
    <property type="match status" value="1"/>
</dbReference>
<dbReference type="InterPro" id="IPR029056">
    <property type="entry name" value="Ribokinase-like"/>
</dbReference>
<dbReference type="InterPro" id="IPR011611">
    <property type="entry name" value="PfkB_dom"/>
</dbReference>
<name>A0ABT6NAL4_9FIRM</name>
<dbReference type="PANTHER" id="PTHR43085">
    <property type="entry name" value="HEXOKINASE FAMILY MEMBER"/>
    <property type="match status" value="1"/>
</dbReference>
<evidence type="ECO:0000259" key="4">
    <source>
        <dbReference type="Pfam" id="PF00294"/>
    </source>
</evidence>
<protein>
    <submittedName>
        <fullName evidence="5">Carbohydrate kinase</fullName>
        <ecNumber evidence="5">2.7.1.-</ecNumber>
    </submittedName>
</protein>
<dbReference type="InterPro" id="IPR050306">
    <property type="entry name" value="PfkB_Carbo_kinase"/>
</dbReference>
<dbReference type="InterPro" id="IPR002173">
    <property type="entry name" value="Carboh/pur_kinase_PfkB_CS"/>
</dbReference>
<dbReference type="EMBL" id="JARYZI010000002">
    <property type="protein sequence ID" value="MDH8677441.1"/>
    <property type="molecule type" value="Genomic_DNA"/>
</dbReference>
<evidence type="ECO:0000313" key="5">
    <source>
        <dbReference type="EMBL" id="MDH8677441.1"/>
    </source>
</evidence>
<dbReference type="Gene3D" id="3.40.1190.20">
    <property type="match status" value="1"/>
</dbReference>
<keyword evidence="3 5" id="KW-0418">Kinase</keyword>
<sequence>MDNVLCIGELLIDFIGEANDTDIEGQSNFLKKAGGAPANVACTIAAVGGNSLFCGSVGKDGFGDFLENTLKFHRVDTQFLKRSEKATTLAFVSIESNGERDFIFVRGADADLCSSDLPSEGQMKETSIVHFGAATSFLEGALKNTYKTLLEQSLKRADCITFDPNYRSAFWHERKDEFVKEIHYFMESADLIKLSDEEAFLVTQKSNVEEMAANLKERYDATIAITLGANGALLFNREWQIHVPAVKAEVVDTTGAGDAFIGALLYKLSLTGSPKISVKNESFMEEAATFAASIAAKVCSKYGALTALEELL</sequence>
<dbReference type="PANTHER" id="PTHR43085:SF54">
    <property type="entry name" value="PUTATIVE-RELATED"/>
    <property type="match status" value="1"/>
</dbReference>
<evidence type="ECO:0000313" key="6">
    <source>
        <dbReference type="Proteomes" id="UP001158045"/>
    </source>
</evidence>
<dbReference type="CDD" id="cd01167">
    <property type="entry name" value="bac_FRK"/>
    <property type="match status" value="1"/>
</dbReference>
<proteinExistence type="inferred from homology"/>
<evidence type="ECO:0000256" key="2">
    <source>
        <dbReference type="ARBA" id="ARBA00022679"/>
    </source>
</evidence>
<dbReference type="PROSITE" id="PS00583">
    <property type="entry name" value="PFKB_KINASES_1"/>
    <property type="match status" value="1"/>
</dbReference>
<evidence type="ECO:0000256" key="3">
    <source>
        <dbReference type="ARBA" id="ARBA00022777"/>
    </source>
</evidence>
<feature type="domain" description="Carbohydrate kinase PfkB" evidence="4">
    <location>
        <begin position="1"/>
        <end position="309"/>
    </location>
</feature>
<comment type="similarity">
    <text evidence="1">Belongs to the carbohydrate kinase PfkB family.</text>
</comment>
<keyword evidence="2 5" id="KW-0808">Transferase</keyword>
<keyword evidence="6" id="KW-1185">Reference proteome</keyword>
<dbReference type="GO" id="GO:0016301">
    <property type="term" value="F:kinase activity"/>
    <property type="evidence" value="ECO:0007669"/>
    <property type="project" value="UniProtKB-KW"/>
</dbReference>
<dbReference type="RefSeq" id="WP_281093256.1">
    <property type="nucleotide sequence ID" value="NZ_JARYZI010000002.1"/>
</dbReference>
<comment type="caution">
    <text evidence="5">The sequence shown here is derived from an EMBL/GenBank/DDBJ whole genome shotgun (WGS) entry which is preliminary data.</text>
</comment>
<dbReference type="EC" id="2.7.1.-" evidence="5"/>
<dbReference type="SUPFAM" id="SSF53613">
    <property type="entry name" value="Ribokinase-like"/>
    <property type="match status" value="1"/>
</dbReference>
<reference evidence="5 6" key="1">
    <citation type="submission" date="2023-04" db="EMBL/GenBank/DDBJ databases">
        <title>Fusibacter bizertensis strain WBS, isolated from littoral bottom sediments of the Arctic seas - biochemical and genomic analysis.</title>
        <authorList>
            <person name="Brioukhanov A.L."/>
        </authorList>
    </citation>
    <scope>NUCLEOTIDE SEQUENCE [LARGE SCALE GENOMIC DNA]</scope>
    <source>
        <strain evidence="5 6">WBS</strain>
    </source>
</reference>
<organism evidence="5 6">
    <name type="scientific">Fusibacter bizertensis</name>
    <dbReference type="NCBI Taxonomy" id="1488331"/>
    <lineage>
        <taxon>Bacteria</taxon>
        <taxon>Bacillati</taxon>
        <taxon>Bacillota</taxon>
        <taxon>Clostridia</taxon>
        <taxon>Eubacteriales</taxon>
        <taxon>Eubacteriales Family XII. Incertae Sedis</taxon>
        <taxon>Fusibacter</taxon>
    </lineage>
</organism>
<gene>
    <name evidence="5" type="ORF">QE109_04740</name>
</gene>
<accession>A0ABT6NAL4</accession>
<evidence type="ECO:0000256" key="1">
    <source>
        <dbReference type="ARBA" id="ARBA00010688"/>
    </source>
</evidence>
<dbReference type="PROSITE" id="PS00584">
    <property type="entry name" value="PFKB_KINASES_2"/>
    <property type="match status" value="1"/>
</dbReference>
<dbReference type="Proteomes" id="UP001158045">
    <property type="component" value="Unassembled WGS sequence"/>
</dbReference>